<dbReference type="AlphaFoldDB" id="E1SUG8"/>
<dbReference type="STRING" id="550540.Fbal_3075"/>
<dbReference type="InterPro" id="IPR000014">
    <property type="entry name" value="PAS"/>
</dbReference>
<sequence length="721" mass="80804">MAAVSERSEPRADLSRVLAGFDQAPTHRQLPFIWQLLLMVLVIAGIALGAISVNAELLRARLSEHRFSELQVFSDRINDSMYRLETRAQLMAQYGIASHLLRQQQLNIDPLKSFMQQLLATESSFRKIAILDIEGNTILSQGQDTYFHLTRRKLQSLIADLDPGEVFSSPLQLEGGRAHRYMIAPVSGSPHGARAMLFTVEMAESWTKFKAVDGSDGTPLVLVDARGNCFGINRGDDSDIGQLPLPGRHPDLWQAMQQNDFGQLAKGNFHYIYMQVRPGSQSPLYLVTFLENNTQHPLVQRYQRQITVAALVLILVLARLMWHRRYQEDHSRGRARAERLLEQLYHGTQGLLIFNSEGRCITANPAASSQLDLQPDRLQDRRFRHLFDSDNLGVDMIWQLIRGSGYWEGRLVVRHQPQLVVKTNIRAIPIEDNERLFLLTLEEGRQQLDMEQQLRQLEQLTDSASGLALIDGHQRIRHINPALGRILSQPEERLCGTHWLTLLQLTTPDLELSLNHQLANRGYWQGALWFRRGDGGVVRCLANLHQGEAIGQDDSYQVLTLTPLMDQKLDDAVSAGQRPRHNLARVLQQGQPSSALILFSQSHPNALATFNDSDALLFRQHQLVQLLDGALPKDAMLGEEGEIGETAVLLPGWNDSDATTLAANLIQLLDEGGLREDLTIGLAQSAPGQPWHTLLDNARAAVVRATLSGQAYCQAHTRNSA</sequence>
<comment type="subcellular location">
    <subcellularLocation>
        <location evidence="1">Membrane</location>
    </subcellularLocation>
</comment>
<feature type="domain" description="PAS" evidence="9">
    <location>
        <begin position="335"/>
        <end position="405"/>
    </location>
</feature>
<dbReference type="InterPro" id="IPR035965">
    <property type="entry name" value="PAS-like_dom_sf"/>
</dbReference>
<keyword evidence="5" id="KW-0418">Kinase</keyword>
<dbReference type="HOGENOM" id="CLU_371269_0_0_6"/>
<evidence type="ECO:0000313" key="10">
    <source>
        <dbReference type="EMBL" id="ADN77275.1"/>
    </source>
</evidence>
<keyword evidence="11" id="KW-1185">Reference proteome</keyword>
<keyword evidence="6" id="KW-0067">ATP-binding</keyword>
<dbReference type="Gene3D" id="3.30.450.20">
    <property type="entry name" value="PAS domain"/>
    <property type="match status" value="3"/>
</dbReference>
<dbReference type="GO" id="GO:0000160">
    <property type="term" value="P:phosphorelay signal transduction system"/>
    <property type="evidence" value="ECO:0007669"/>
    <property type="project" value="UniProtKB-KW"/>
</dbReference>
<dbReference type="GO" id="GO:0016020">
    <property type="term" value="C:membrane"/>
    <property type="evidence" value="ECO:0007669"/>
    <property type="project" value="UniProtKB-SubCell"/>
</dbReference>
<dbReference type="CDD" id="cd00130">
    <property type="entry name" value="PAS"/>
    <property type="match status" value="1"/>
</dbReference>
<evidence type="ECO:0000256" key="6">
    <source>
        <dbReference type="ARBA" id="ARBA00022840"/>
    </source>
</evidence>
<keyword evidence="8" id="KW-0472">Membrane</keyword>
<evidence type="ECO:0000256" key="5">
    <source>
        <dbReference type="ARBA" id="ARBA00022777"/>
    </source>
</evidence>
<gene>
    <name evidence="10" type="ordered locus">Fbal_3075</name>
</gene>
<dbReference type="OrthoDB" id="6399132at2"/>
<feature type="transmembrane region" description="Helical" evidence="8">
    <location>
        <begin position="32"/>
        <end position="53"/>
    </location>
</feature>
<dbReference type="SMART" id="SM00091">
    <property type="entry name" value="PAS"/>
    <property type="match status" value="2"/>
</dbReference>
<keyword evidence="2" id="KW-0597">Phosphoprotein</keyword>
<keyword evidence="7" id="KW-0902">Two-component regulatory system</keyword>
<evidence type="ECO:0000313" key="11">
    <source>
        <dbReference type="Proteomes" id="UP000006683"/>
    </source>
</evidence>
<organism evidence="10 11">
    <name type="scientific">Ferrimonas balearica (strain DSM 9799 / CCM 4581 / KCTC 23876 / PAT)</name>
    <dbReference type="NCBI Taxonomy" id="550540"/>
    <lineage>
        <taxon>Bacteria</taxon>
        <taxon>Pseudomonadati</taxon>
        <taxon>Pseudomonadota</taxon>
        <taxon>Gammaproteobacteria</taxon>
        <taxon>Alteromonadales</taxon>
        <taxon>Ferrimonadaceae</taxon>
        <taxon>Ferrimonas</taxon>
    </lineage>
</organism>
<evidence type="ECO:0000256" key="7">
    <source>
        <dbReference type="ARBA" id="ARBA00023012"/>
    </source>
</evidence>
<keyword evidence="3" id="KW-0808">Transferase</keyword>
<evidence type="ECO:0000256" key="2">
    <source>
        <dbReference type="ARBA" id="ARBA00022553"/>
    </source>
</evidence>
<dbReference type="SUPFAM" id="SSF103190">
    <property type="entry name" value="Sensory domain-like"/>
    <property type="match status" value="1"/>
</dbReference>
<evidence type="ECO:0000259" key="9">
    <source>
        <dbReference type="SMART" id="SM00091"/>
    </source>
</evidence>
<dbReference type="EMBL" id="CP002209">
    <property type="protein sequence ID" value="ADN77275.1"/>
    <property type="molecule type" value="Genomic_DNA"/>
</dbReference>
<evidence type="ECO:0000256" key="8">
    <source>
        <dbReference type="SAM" id="Phobius"/>
    </source>
</evidence>
<accession>E1SUG8</accession>
<proteinExistence type="predicted"/>
<dbReference type="eggNOG" id="COG3852">
    <property type="taxonomic scope" value="Bacteria"/>
</dbReference>
<evidence type="ECO:0000256" key="3">
    <source>
        <dbReference type="ARBA" id="ARBA00022679"/>
    </source>
</evidence>
<keyword evidence="8" id="KW-0812">Transmembrane</keyword>
<dbReference type="InterPro" id="IPR029151">
    <property type="entry name" value="Sensor-like_sf"/>
</dbReference>
<evidence type="ECO:0000256" key="1">
    <source>
        <dbReference type="ARBA" id="ARBA00004370"/>
    </source>
</evidence>
<dbReference type="GO" id="GO:0005524">
    <property type="term" value="F:ATP binding"/>
    <property type="evidence" value="ECO:0007669"/>
    <property type="project" value="UniProtKB-KW"/>
</dbReference>
<feature type="transmembrane region" description="Helical" evidence="8">
    <location>
        <begin position="306"/>
        <end position="322"/>
    </location>
</feature>
<dbReference type="KEGG" id="fbl:Fbal_3075"/>
<keyword evidence="4" id="KW-0547">Nucleotide-binding</keyword>
<dbReference type="GO" id="GO:0016301">
    <property type="term" value="F:kinase activity"/>
    <property type="evidence" value="ECO:0007669"/>
    <property type="project" value="UniProtKB-KW"/>
</dbReference>
<reference evidence="10 11" key="1">
    <citation type="journal article" date="2010" name="Stand. Genomic Sci.">
        <title>Complete genome sequence of Ferrimonas balearica type strain (PAT).</title>
        <authorList>
            <person name="Nolan M."/>
            <person name="Sikorski J."/>
            <person name="Davenport K."/>
            <person name="Lucas S."/>
            <person name="Glavina Del Rio T."/>
            <person name="Tice H."/>
            <person name="Cheng J."/>
            <person name="Goodwin L."/>
            <person name="Pitluck S."/>
            <person name="Liolios K."/>
            <person name="Ivanova N."/>
            <person name="Mavromatis K."/>
            <person name="Ovchinnikova G."/>
            <person name="Pati A."/>
            <person name="Chen A."/>
            <person name="Palaniappan K."/>
            <person name="Land M."/>
            <person name="Hauser L."/>
            <person name="Chang Y."/>
            <person name="Jeffries C."/>
            <person name="Tapia R."/>
            <person name="Brettin T."/>
            <person name="Detter J."/>
            <person name="Han C."/>
            <person name="Yasawong M."/>
            <person name="Rohde M."/>
            <person name="Tindall B."/>
            <person name="Goker M."/>
            <person name="Woyke T."/>
            <person name="Bristow J."/>
            <person name="Eisen J."/>
            <person name="Markowitz V."/>
            <person name="Hugenholtz P."/>
            <person name="Kyrpides N."/>
            <person name="Klenk H."/>
            <person name="Lapidus A."/>
        </authorList>
    </citation>
    <scope>NUCLEOTIDE SEQUENCE [LARGE SCALE GENOMIC DNA]</scope>
    <source>
        <strain evidence="11">DSM 9799 / CCM 4581 / KCTC 23876 / PAT</strain>
    </source>
</reference>
<dbReference type="Proteomes" id="UP000006683">
    <property type="component" value="Chromosome"/>
</dbReference>
<name>E1SUG8_FERBD</name>
<protein>
    <submittedName>
        <fullName evidence="10">Putative PAS/PAC sensor protein</fullName>
    </submittedName>
</protein>
<dbReference type="SUPFAM" id="SSF55785">
    <property type="entry name" value="PYP-like sensor domain (PAS domain)"/>
    <property type="match status" value="2"/>
</dbReference>
<evidence type="ECO:0000256" key="4">
    <source>
        <dbReference type="ARBA" id="ARBA00022741"/>
    </source>
</evidence>
<feature type="domain" description="PAS" evidence="9">
    <location>
        <begin position="452"/>
        <end position="519"/>
    </location>
</feature>
<keyword evidence="8" id="KW-1133">Transmembrane helix</keyword>